<feature type="transmembrane region" description="Helical" evidence="1">
    <location>
        <begin position="292"/>
        <end position="311"/>
    </location>
</feature>
<dbReference type="GeneID" id="73046855"/>
<dbReference type="AlphaFoldDB" id="A0ABD5Q5R1"/>
<proteinExistence type="predicted"/>
<gene>
    <name evidence="3" type="ORF">ACFO9K_17505</name>
</gene>
<accession>A0ABD5Q5R1</accession>
<evidence type="ECO:0000259" key="2">
    <source>
        <dbReference type="Pfam" id="PF01757"/>
    </source>
</evidence>
<keyword evidence="4" id="KW-1185">Reference proteome</keyword>
<dbReference type="EC" id="2.3.1.-" evidence="3"/>
<feature type="transmembrane region" description="Helical" evidence="1">
    <location>
        <begin position="224"/>
        <end position="241"/>
    </location>
</feature>
<feature type="transmembrane region" description="Helical" evidence="1">
    <location>
        <begin position="261"/>
        <end position="280"/>
    </location>
</feature>
<keyword evidence="1" id="KW-0812">Transmembrane</keyword>
<reference evidence="3 4" key="1">
    <citation type="journal article" date="2019" name="Int. J. Syst. Evol. Microbiol.">
        <title>The Global Catalogue of Microorganisms (GCM) 10K type strain sequencing project: providing services to taxonomists for standard genome sequencing and annotation.</title>
        <authorList>
            <consortium name="The Broad Institute Genomics Platform"/>
            <consortium name="The Broad Institute Genome Sequencing Center for Infectious Disease"/>
            <person name="Wu L."/>
            <person name="Ma J."/>
        </authorList>
    </citation>
    <scope>NUCLEOTIDE SEQUENCE [LARGE SCALE GENOMIC DNA]</scope>
    <source>
        <strain evidence="3 4">XZYJ18</strain>
    </source>
</reference>
<feature type="transmembrane region" description="Helical" evidence="1">
    <location>
        <begin position="7"/>
        <end position="24"/>
    </location>
</feature>
<organism evidence="3 4">
    <name type="scientific">Halorussus aquaticus</name>
    <dbReference type="NCBI Taxonomy" id="2953748"/>
    <lineage>
        <taxon>Archaea</taxon>
        <taxon>Methanobacteriati</taxon>
        <taxon>Methanobacteriota</taxon>
        <taxon>Stenosarchaea group</taxon>
        <taxon>Halobacteria</taxon>
        <taxon>Halobacteriales</taxon>
        <taxon>Haladaptataceae</taxon>
        <taxon>Halorussus</taxon>
    </lineage>
</organism>
<evidence type="ECO:0000256" key="1">
    <source>
        <dbReference type="SAM" id="Phobius"/>
    </source>
</evidence>
<feature type="transmembrane region" description="Helical" evidence="1">
    <location>
        <begin position="323"/>
        <end position="343"/>
    </location>
</feature>
<evidence type="ECO:0000313" key="3">
    <source>
        <dbReference type="EMBL" id="MFC4826052.1"/>
    </source>
</evidence>
<sequence>MERFRSVDYLKGIAILSIFAIHSFDTPRPPVFYEAVIFQAVPLFFLLSGFTSGLYLHKNFNSVKYYQARAYRLFLPLYVSIPFVILSYVVAFQFHPSLSGWNYLERVPLWLTGNLINFGVGASFLPPYLTWAVLFPAIYYVLTSRPSYHTILVFTFIPLAFLSHNLYHLHKELFIALLSPLPGSDHWHVKTLVLNYLPHLALGLATGAVLAVDEWRTRFTDNRLFPILGSLVAGSFYVMGWTEGRGGWSTAHSLSLREVAIVDMSIIYVFAFFLLGIYFFERYQPEIKILQWFGDSSYHLYIVQMAVFRIGYNVDILVNGHSYLGYIVAILVSVPLTVIFKWVTTRVERQLRLVETFVSSAFRWKELE</sequence>
<keyword evidence="3" id="KW-0012">Acyltransferase</keyword>
<dbReference type="Pfam" id="PF01757">
    <property type="entry name" value="Acyl_transf_3"/>
    <property type="match status" value="1"/>
</dbReference>
<feature type="transmembrane region" description="Helical" evidence="1">
    <location>
        <begin position="115"/>
        <end position="141"/>
    </location>
</feature>
<dbReference type="Proteomes" id="UP001595945">
    <property type="component" value="Unassembled WGS sequence"/>
</dbReference>
<dbReference type="GO" id="GO:0016746">
    <property type="term" value="F:acyltransferase activity"/>
    <property type="evidence" value="ECO:0007669"/>
    <property type="project" value="UniProtKB-KW"/>
</dbReference>
<feature type="transmembrane region" description="Helical" evidence="1">
    <location>
        <begin position="148"/>
        <end position="167"/>
    </location>
</feature>
<feature type="transmembrane region" description="Helical" evidence="1">
    <location>
        <begin position="36"/>
        <end position="56"/>
    </location>
</feature>
<feature type="domain" description="Acyltransferase 3" evidence="2">
    <location>
        <begin position="5"/>
        <end position="344"/>
    </location>
</feature>
<evidence type="ECO:0000313" key="4">
    <source>
        <dbReference type="Proteomes" id="UP001595945"/>
    </source>
</evidence>
<keyword evidence="1" id="KW-1133">Transmembrane helix</keyword>
<keyword evidence="3" id="KW-0808">Transferase</keyword>
<dbReference type="EMBL" id="JBHSHT010000002">
    <property type="protein sequence ID" value="MFC4826052.1"/>
    <property type="molecule type" value="Genomic_DNA"/>
</dbReference>
<keyword evidence="1" id="KW-0472">Membrane</keyword>
<feature type="transmembrane region" description="Helical" evidence="1">
    <location>
        <begin position="77"/>
        <end position="95"/>
    </location>
</feature>
<feature type="transmembrane region" description="Helical" evidence="1">
    <location>
        <begin position="187"/>
        <end position="212"/>
    </location>
</feature>
<protein>
    <submittedName>
        <fullName evidence="3">Acyltransferase</fullName>
        <ecNumber evidence="3">2.3.1.-</ecNumber>
    </submittedName>
</protein>
<comment type="caution">
    <text evidence="3">The sequence shown here is derived from an EMBL/GenBank/DDBJ whole genome shotgun (WGS) entry which is preliminary data.</text>
</comment>
<name>A0ABD5Q5R1_9EURY</name>
<dbReference type="RefSeq" id="WP_254268312.1">
    <property type="nucleotide sequence ID" value="NZ_CP100400.1"/>
</dbReference>
<dbReference type="InterPro" id="IPR002656">
    <property type="entry name" value="Acyl_transf_3_dom"/>
</dbReference>